<keyword evidence="2" id="KW-0472">Membrane</keyword>
<evidence type="ECO:0000313" key="4">
    <source>
        <dbReference type="Proteomes" id="UP001142055"/>
    </source>
</evidence>
<accession>A0A9Q0RP42</accession>
<protein>
    <submittedName>
        <fullName evidence="3">Uncharacterized protein</fullName>
    </submittedName>
</protein>
<dbReference type="Proteomes" id="UP001142055">
    <property type="component" value="Chromosome 2"/>
</dbReference>
<dbReference type="EMBL" id="JAPWDV010000002">
    <property type="protein sequence ID" value="KAJ6221185.1"/>
    <property type="molecule type" value="Genomic_DNA"/>
</dbReference>
<evidence type="ECO:0000256" key="2">
    <source>
        <dbReference type="SAM" id="Phobius"/>
    </source>
</evidence>
<feature type="transmembrane region" description="Helical" evidence="2">
    <location>
        <begin position="682"/>
        <end position="703"/>
    </location>
</feature>
<feature type="region of interest" description="Disordered" evidence="1">
    <location>
        <begin position="71"/>
        <end position="96"/>
    </location>
</feature>
<evidence type="ECO:0000313" key="3">
    <source>
        <dbReference type="EMBL" id="KAJ6221185.1"/>
    </source>
</evidence>
<gene>
    <name evidence="3" type="ORF">RDWZM_006997</name>
</gene>
<feature type="region of interest" description="Disordered" evidence="1">
    <location>
        <begin position="37"/>
        <end position="57"/>
    </location>
</feature>
<keyword evidence="4" id="KW-1185">Reference proteome</keyword>
<evidence type="ECO:0000256" key="1">
    <source>
        <dbReference type="SAM" id="MobiDB-lite"/>
    </source>
</evidence>
<comment type="caution">
    <text evidence="3">The sequence shown here is derived from an EMBL/GenBank/DDBJ whole genome shotgun (WGS) entry which is preliminary data.</text>
</comment>
<sequence>APPPYQYYVQQRQQQAILAYQQNVHLYPGTSAQVQMPGNGNQSHGHTEFPNPSEIRRRDGLYAYPQILLKNENDKTGTTSHSIGKDGSGVGPDGADERDELEEFVQQEQQRTDRIKKRYSFTEDDDPTFGFARRPSVRGIRPKFGTTNEIIQQMTSTMPIKPSSMQPKMVVASAGTAGHQSGSPVFVDKSTFAAYGTLPKGAQFINLSNAGGPVNVQSRQMISIVKQIGDLQLNENNGPPTNTIPIHFKSQTLPRQMNRTDNSATCETVRIVDANGMNTNLTLSRLFDVIDGNQSSNNQSLTKDVSSLEIETICNSKKPKRCKVLIESIYPTKKSNLNLNRWQMKNKKNKKNLNIKKLRRRCRRLSGNKRRRCVRRLRRLVHKNQHYNHSNVKVHQRRHHHSLRCNQCRPVLANCTANCVNERREWPQFNFEFYDEHSGDGEPPNPTEVTYSIVSTLPGAQDHFPTLSLNITPTSVTLKPIETSTIRSSLTTTNELVTIESTKVLEHDSISNTKNCVDHINTSSVVSNLSQNYLSNYLLRSTFKNGNQTNGNLTQNFTDQIQDQLQLIYEYALEKQREQLTNTRRLFRRQISTLQSSGNNNSLVNLTIWDIQSDQTLKTIDVVYYIQRNGILIPYDDANKIMSFVSNDYIYNETGLEVVHKIRRYIEEEWTGQSVNFSWLNLYLFIILSILLILCLITVLLLYMKHRKDKQKWLETIHKELSRAKPKRTRSNESVKEEEIEDQSHWNYGMDDDDDEYDEQQGRTYRTRNIETGPSSTMDKGIQYDYTARYITDAGSLSRSATTPGYYRERLIPIHNNTSPASDPEYDRISYIRTQETLKETKRHPNILEIQLSKETQSIVQEIRNELNRYNFKKIIEGNQETSSDA</sequence>
<proteinExistence type="predicted"/>
<reference evidence="3" key="1">
    <citation type="submission" date="2022-12" db="EMBL/GenBank/DDBJ databases">
        <title>Genome assemblies of Blomia tropicalis.</title>
        <authorList>
            <person name="Cui Y."/>
        </authorList>
    </citation>
    <scope>NUCLEOTIDE SEQUENCE</scope>
    <source>
        <tissue evidence="3">Adult mites</tissue>
    </source>
</reference>
<keyword evidence="2" id="KW-1133">Transmembrane helix</keyword>
<feature type="non-terminal residue" evidence="3">
    <location>
        <position position="1"/>
    </location>
</feature>
<keyword evidence="2" id="KW-0812">Transmembrane</keyword>
<name>A0A9Q0RP42_BLOTA</name>
<organism evidence="3 4">
    <name type="scientific">Blomia tropicalis</name>
    <name type="common">Mite</name>
    <dbReference type="NCBI Taxonomy" id="40697"/>
    <lineage>
        <taxon>Eukaryota</taxon>
        <taxon>Metazoa</taxon>
        <taxon>Ecdysozoa</taxon>
        <taxon>Arthropoda</taxon>
        <taxon>Chelicerata</taxon>
        <taxon>Arachnida</taxon>
        <taxon>Acari</taxon>
        <taxon>Acariformes</taxon>
        <taxon>Sarcoptiformes</taxon>
        <taxon>Astigmata</taxon>
        <taxon>Glycyphagoidea</taxon>
        <taxon>Echimyopodidae</taxon>
        <taxon>Blomia</taxon>
    </lineage>
</organism>
<dbReference type="AlphaFoldDB" id="A0A9Q0RP42"/>